<protein>
    <submittedName>
        <fullName evidence="1">Uncharacterized protein</fullName>
    </submittedName>
</protein>
<dbReference type="RefSeq" id="WP_248945480.1">
    <property type="nucleotide sequence ID" value="NZ_CBCSGY010000002.1"/>
</dbReference>
<evidence type="ECO:0000313" key="2">
    <source>
        <dbReference type="Proteomes" id="UP001165275"/>
    </source>
</evidence>
<evidence type="ECO:0000313" key="1">
    <source>
        <dbReference type="EMBL" id="MCL1029231.1"/>
    </source>
</evidence>
<organism evidence="1 2">
    <name type="scientific">Serratia silvae</name>
    <dbReference type="NCBI Taxonomy" id="2824122"/>
    <lineage>
        <taxon>Bacteria</taxon>
        <taxon>Pseudomonadati</taxon>
        <taxon>Pseudomonadota</taxon>
        <taxon>Gammaproteobacteria</taxon>
        <taxon>Enterobacterales</taxon>
        <taxon>Yersiniaceae</taxon>
        <taxon>Serratia</taxon>
    </lineage>
</organism>
<sequence length="156" mass="16989">MKKIEASVQHVSIFRIRNIYLIGVLYDFESDNQEGSLDVIIQGNSISFGINEASGPKTGRTATATATVHILSATDPIQAFNVNKGSNTVITVPVFSLKRQDQLNVAGELIGLFSAMRQTLSVVPKTTSGLPVDVIAELDIDEEKVSLARDWGWKGW</sequence>
<comment type="caution">
    <text evidence="1">The sequence shown here is derived from an EMBL/GenBank/DDBJ whole genome shotgun (WGS) entry which is preliminary data.</text>
</comment>
<proteinExistence type="predicted"/>
<dbReference type="EMBL" id="JAGQDC010000006">
    <property type="protein sequence ID" value="MCL1029231.1"/>
    <property type="molecule type" value="Genomic_DNA"/>
</dbReference>
<name>A0ABT0KB25_9GAMM</name>
<dbReference type="Proteomes" id="UP001165275">
    <property type="component" value="Unassembled WGS sequence"/>
</dbReference>
<reference evidence="1" key="1">
    <citation type="submission" date="2021-04" db="EMBL/GenBank/DDBJ databases">
        <title>Genome sequence of Serratia sp. arafor3.</title>
        <authorList>
            <person name="Besaury L."/>
        </authorList>
    </citation>
    <scope>NUCLEOTIDE SEQUENCE</scope>
    <source>
        <strain evidence="1">Arafor3</strain>
    </source>
</reference>
<accession>A0ABT0KB25</accession>
<keyword evidence="2" id="KW-1185">Reference proteome</keyword>
<gene>
    <name evidence="1" type="ORF">KAJ71_09370</name>
</gene>